<keyword evidence="4" id="KW-1133">Transmembrane helix</keyword>
<evidence type="ECO:0000256" key="3">
    <source>
        <dbReference type="SAM" id="MobiDB-lite"/>
    </source>
</evidence>
<sequence length="525" mass="58950">MLFKKLFKSKTRNIDPWIPPQESRNIKIGKELKANQNRFQEIFGHTSDFYIESLYIGQQEALICYLTTMTDEQAINDKIVLSLSVASVNPLSIDNESELEQFCKEKLAGTQLQLLEYETQVIDNILSGHVILFIKDFTKAISIRMNSISTRSIEEPSTQGIIRGPKDGFTESSDTNLSLIRRRIKNPSLRFEKHTLGSDTATTVYVCYIDGIVNHGILEEINKRISDIKTTAIFDSGTLEELISDKTITLFPLIFNSERPDTISANLVEGKIAIIVDGSPFVLLLPTVFNDFFQISEDYYHPFLMSSFARMIRYLSFMISLLFPSLYLSVITYHIEIIPTPLLVSLTSQRENIPFPALFEVFIMEITFEILREAGARMPKAVGPTVSIVGGLVIGQAVIEAGIVSTSTVIIIALSTISSFVSPIYSFAVSTRLLRFILILFASVFGLYGVALGLLLLIGHLCGLRSFGIPYMAPFAPFIIEDQKDVIFRFPIFSLKNRPSYLKTEKQLRQPNVESPTPPMEEDSG</sequence>
<dbReference type="PIRSF" id="PIRSF005690">
    <property type="entry name" value="GerBA"/>
    <property type="match status" value="1"/>
</dbReference>
<dbReference type="EMBL" id="JAOQIO010000089">
    <property type="protein sequence ID" value="MCU6794984.1"/>
    <property type="molecule type" value="Genomic_DNA"/>
</dbReference>
<keyword evidence="4" id="KW-0812">Transmembrane</keyword>
<comment type="similarity">
    <text evidence="1">Belongs to the GerABKA family.</text>
</comment>
<dbReference type="PANTHER" id="PTHR22550:SF5">
    <property type="entry name" value="LEUCINE ZIPPER PROTEIN 4"/>
    <property type="match status" value="1"/>
</dbReference>
<evidence type="ECO:0000256" key="2">
    <source>
        <dbReference type="ARBA" id="ARBA00023136"/>
    </source>
</evidence>
<feature type="region of interest" description="Disordered" evidence="3">
    <location>
        <begin position="505"/>
        <end position="525"/>
    </location>
</feature>
<dbReference type="Proteomes" id="UP001652445">
    <property type="component" value="Unassembled WGS sequence"/>
</dbReference>
<evidence type="ECO:0000256" key="4">
    <source>
        <dbReference type="SAM" id="Phobius"/>
    </source>
</evidence>
<dbReference type="PANTHER" id="PTHR22550">
    <property type="entry name" value="SPORE GERMINATION PROTEIN"/>
    <property type="match status" value="1"/>
</dbReference>
<accession>A0ABT2UK19</accession>
<feature type="transmembrane region" description="Helical" evidence="4">
    <location>
        <begin position="409"/>
        <end position="429"/>
    </location>
</feature>
<comment type="caution">
    <text evidence="5">The sequence shown here is derived from an EMBL/GenBank/DDBJ whole genome shotgun (WGS) entry which is preliminary data.</text>
</comment>
<dbReference type="InterPro" id="IPR004995">
    <property type="entry name" value="Spore_Ger"/>
</dbReference>
<organism evidence="5 6">
    <name type="scientific">Paenibacillus baimaensis</name>
    <dbReference type="NCBI Taxonomy" id="2982185"/>
    <lineage>
        <taxon>Bacteria</taxon>
        <taxon>Bacillati</taxon>
        <taxon>Bacillota</taxon>
        <taxon>Bacilli</taxon>
        <taxon>Bacillales</taxon>
        <taxon>Paenibacillaceae</taxon>
        <taxon>Paenibacillus</taxon>
    </lineage>
</organism>
<protein>
    <submittedName>
        <fullName evidence="5">Spore germination protein</fullName>
    </submittedName>
</protein>
<name>A0ABT2UK19_9BACL</name>
<evidence type="ECO:0000313" key="5">
    <source>
        <dbReference type="EMBL" id="MCU6794984.1"/>
    </source>
</evidence>
<feature type="transmembrane region" description="Helical" evidence="4">
    <location>
        <begin position="383"/>
        <end position="403"/>
    </location>
</feature>
<feature type="transmembrane region" description="Helical" evidence="4">
    <location>
        <begin position="436"/>
        <end position="458"/>
    </location>
</feature>
<reference evidence="5 6" key="1">
    <citation type="submission" date="2022-09" db="EMBL/GenBank/DDBJ databases">
        <authorList>
            <person name="Han X.L."/>
            <person name="Wang Q."/>
            <person name="Lu T."/>
        </authorList>
    </citation>
    <scope>NUCLEOTIDE SEQUENCE [LARGE SCALE GENOMIC DNA]</scope>
    <source>
        <strain evidence="5 6">WQ 127069</strain>
    </source>
</reference>
<feature type="transmembrane region" description="Helical" evidence="4">
    <location>
        <begin position="314"/>
        <end position="333"/>
    </location>
</feature>
<proteinExistence type="inferred from homology"/>
<keyword evidence="6" id="KW-1185">Reference proteome</keyword>
<evidence type="ECO:0000256" key="1">
    <source>
        <dbReference type="ARBA" id="ARBA00005278"/>
    </source>
</evidence>
<gene>
    <name evidence="5" type="ORF">OB236_23020</name>
</gene>
<evidence type="ECO:0000313" key="6">
    <source>
        <dbReference type="Proteomes" id="UP001652445"/>
    </source>
</evidence>
<dbReference type="InterPro" id="IPR050768">
    <property type="entry name" value="UPF0353/GerABKA_families"/>
</dbReference>
<keyword evidence="2 4" id="KW-0472">Membrane</keyword>
<dbReference type="Pfam" id="PF03323">
    <property type="entry name" value="GerA"/>
    <property type="match status" value="1"/>
</dbReference>
<dbReference type="RefSeq" id="WP_262686042.1">
    <property type="nucleotide sequence ID" value="NZ_JAOQIO010000089.1"/>
</dbReference>